<name>A0ABN1RKE2_9ACTN</name>
<sequence length="70" mass="7251">MPSAPADSSAVRQVVTIEPTPHRRERLGSVGTMAGTGEVMVVPMQGCAGDLLSPPRSHAAPEPDNERSGT</sequence>
<evidence type="ECO:0000313" key="3">
    <source>
        <dbReference type="Proteomes" id="UP001500542"/>
    </source>
</evidence>
<reference evidence="2 3" key="1">
    <citation type="journal article" date="2019" name="Int. J. Syst. Evol. Microbiol.">
        <title>The Global Catalogue of Microorganisms (GCM) 10K type strain sequencing project: providing services to taxonomists for standard genome sequencing and annotation.</title>
        <authorList>
            <consortium name="The Broad Institute Genomics Platform"/>
            <consortium name="The Broad Institute Genome Sequencing Center for Infectious Disease"/>
            <person name="Wu L."/>
            <person name="Ma J."/>
        </authorList>
    </citation>
    <scope>NUCLEOTIDE SEQUENCE [LARGE SCALE GENOMIC DNA]</scope>
    <source>
        <strain evidence="2 3">JCM 10977</strain>
    </source>
</reference>
<proteinExistence type="predicted"/>
<comment type="caution">
    <text evidence="2">The sequence shown here is derived from an EMBL/GenBank/DDBJ whole genome shotgun (WGS) entry which is preliminary data.</text>
</comment>
<evidence type="ECO:0000313" key="2">
    <source>
        <dbReference type="EMBL" id="GAA0958910.1"/>
    </source>
</evidence>
<keyword evidence="3" id="KW-1185">Reference proteome</keyword>
<accession>A0ABN1RKE2</accession>
<feature type="region of interest" description="Disordered" evidence="1">
    <location>
        <begin position="47"/>
        <end position="70"/>
    </location>
</feature>
<gene>
    <name evidence="2" type="ORF">GCM10009554_71790</name>
</gene>
<protein>
    <submittedName>
        <fullName evidence="2">Uncharacterized protein</fullName>
    </submittedName>
</protein>
<dbReference type="Proteomes" id="UP001500542">
    <property type="component" value="Unassembled WGS sequence"/>
</dbReference>
<evidence type="ECO:0000256" key="1">
    <source>
        <dbReference type="SAM" id="MobiDB-lite"/>
    </source>
</evidence>
<dbReference type="EMBL" id="BAAAHK010000020">
    <property type="protein sequence ID" value="GAA0958910.1"/>
    <property type="molecule type" value="Genomic_DNA"/>
</dbReference>
<organism evidence="2 3">
    <name type="scientific">Kribbella koreensis</name>
    <dbReference type="NCBI Taxonomy" id="57909"/>
    <lineage>
        <taxon>Bacteria</taxon>
        <taxon>Bacillati</taxon>
        <taxon>Actinomycetota</taxon>
        <taxon>Actinomycetes</taxon>
        <taxon>Propionibacteriales</taxon>
        <taxon>Kribbellaceae</taxon>
        <taxon>Kribbella</taxon>
    </lineage>
</organism>
<feature type="compositionally biased region" description="Basic and acidic residues" evidence="1">
    <location>
        <begin position="59"/>
        <end position="70"/>
    </location>
</feature>